<evidence type="ECO:0000313" key="3">
    <source>
        <dbReference type="Proteomes" id="UP000655044"/>
    </source>
</evidence>
<accession>A0A8J3SAA0</accession>
<evidence type="ECO:0000313" key="2">
    <source>
        <dbReference type="EMBL" id="GIH87984.1"/>
    </source>
</evidence>
<feature type="region of interest" description="Disordered" evidence="1">
    <location>
        <begin position="95"/>
        <end position="142"/>
    </location>
</feature>
<evidence type="ECO:0000256" key="1">
    <source>
        <dbReference type="SAM" id="MobiDB-lite"/>
    </source>
</evidence>
<organism evidence="2 3">
    <name type="scientific">Planobispora rosea</name>
    <dbReference type="NCBI Taxonomy" id="35762"/>
    <lineage>
        <taxon>Bacteria</taxon>
        <taxon>Bacillati</taxon>
        <taxon>Actinomycetota</taxon>
        <taxon>Actinomycetes</taxon>
        <taxon>Streptosporangiales</taxon>
        <taxon>Streptosporangiaceae</taxon>
        <taxon>Planobispora</taxon>
    </lineage>
</organism>
<sequence>MLHAVVTGQKSGLPLTDNGIADLHDCYKVYFNTLQERERGENPWRIVYQKRFRGEGRPPIVHIVAIGARPNLVVYTTAAQRLGRSVGYGKDQPLSRAAAAGLSSPSGKDATPEAAAGRASRVAGSTPSVGRAPLPRGRRGIR</sequence>
<proteinExistence type="predicted"/>
<dbReference type="Proteomes" id="UP000655044">
    <property type="component" value="Unassembled WGS sequence"/>
</dbReference>
<feature type="compositionally biased region" description="Low complexity" evidence="1">
    <location>
        <begin position="114"/>
        <end position="125"/>
    </location>
</feature>
<name>A0A8J3SAA0_PLARO</name>
<comment type="caution">
    <text evidence="2">The sequence shown here is derived from an EMBL/GenBank/DDBJ whole genome shotgun (WGS) entry which is preliminary data.</text>
</comment>
<gene>
    <name evidence="2" type="ORF">Pro02_63920</name>
</gene>
<dbReference type="AlphaFoldDB" id="A0A8J3SAA0"/>
<keyword evidence="3" id="KW-1185">Reference proteome</keyword>
<reference evidence="2" key="1">
    <citation type="submission" date="2021-01" db="EMBL/GenBank/DDBJ databases">
        <title>Whole genome shotgun sequence of Planobispora rosea NBRC 15558.</title>
        <authorList>
            <person name="Komaki H."/>
            <person name="Tamura T."/>
        </authorList>
    </citation>
    <scope>NUCLEOTIDE SEQUENCE</scope>
    <source>
        <strain evidence="2">NBRC 15558</strain>
    </source>
</reference>
<dbReference type="EMBL" id="BOOI01000070">
    <property type="protein sequence ID" value="GIH87984.1"/>
    <property type="molecule type" value="Genomic_DNA"/>
</dbReference>
<protein>
    <submittedName>
        <fullName evidence="2">Uncharacterized protein</fullName>
    </submittedName>
</protein>